<dbReference type="AlphaFoldDB" id="A0A3A1NK47"/>
<accession>A0A3A1NK47</accession>
<protein>
    <submittedName>
        <fullName evidence="1">Uncharacterized protein</fullName>
    </submittedName>
</protein>
<name>A0A3A1NK47_9FLAO</name>
<sequence>MDLMTNRNLQVFREVKIPLIIPLILLCVSCTEFSADKAMKNQYDDSKGLFIAMHVIIPEEEEVSLMYLSKDINKWSPDALIKKKINGKDYVQVVSFQLQKGVVPTKLRIDLGSNKNINEIDLYKLVLRNANFEIEINRDLIYKYFVFNKYVDKDSIYPKLSLSEQNGIYDPIMVSTDYFEKLMIKKLNLN</sequence>
<gene>
    <name evidence="1" type="ORF">D2V05_09690</name>
</gene>
<evidence type="ECO:0000313" key="1">
    <source>
        <dbReference type="EMBL" id="RIV44616.1"/>
    </source>
</evidence>
<reference evidence="1 2" key="1">
    <citation type="submission" date="2018-08" db="EMBL/GenBank/DDBJ databases">
        <title>Proposal of Muricauda 72 sp.nov. and Muricauda NH166 sp.nov., isolated from seawater.</title>
        <authorList>
            <person name="Cheng H."/>
            <person name="Wu Y.-H."/>
            <person name="Guo L.-L."/>
            <person name="Xu X.-W."/>
        </authorList>
    </citation>
    <scope>NUCLEOTIDE SEQUENCE [LARGE SCALE GENOMIC DNA]</scope>
    <source>
        <strain evidence="1 2">72</strain>
    </source>
</reference>
<dbReference type="Proteomes" id="UP000266691">
    <property type="component" value="Unassembled WGS sequence"/>
</dbReference>
<dbReference type="EMBL" id="QXFI01000025">
    <property type="protein sequence ID" value="RIV44616.1"/>
    <property type="molecule type" value="Genomic_DNA"/>
</dbReference>
<comment type="caution">
    <text evidence="1">The sequence shown here is derived from an EMBL/GenBank/DDBJ whole genome shotgun (WGS) entry which is preliminary data.</text>
</comment>
<proteinExistence type="predicted"/>
<evidence type="ECO:0000313" key="2">
    <source>
        <dbReference type="Proteomes" id="UP000266691"/>
    </source>
</evidence>
<organism evidence="1 2">
    <name type="scientific">Flagellimonas pelagia</name>
    <dbReference type="NCBI Taxonomy" id="2306998"/>
    <lineage>
        <taxon>Bacteria</taxon>
        <taxon>Pseudomonadati</taxon>
        <taxon>Bacteroidota</taxon>
        <taxon>Flavobacteriia</taxon>
        <taxon>Flavobacteriales</taxon>
        <taxon>Flavobacteriaceae</taxon>
        <taxon>Flagellimonas</taxon>
    </lineage>
</organism>